<proteinExistence type="predicted"/>
<comment type="caution">
    <text evidence="1">The sequence shown here is derived from an EMBL/GenBank/DDBJ whole genome shotgun (WGS) entry which is preliminary data.</text>
</comment>
<evidence type="ECO:0000313" key="1">
    <source>
        <dbReference type="EMBL" id="MPM76010.1"/>
    </source>
</evidence>
<name>A0A645CGC8_9ZZZZ</name>
<reference evidence="1" key="1">
    <citation type="submission" date="2019-08" db="EMBL/GenBank/DDBJ databases">
        <authorList>
            <person name="Kucharzyk K."/>
            <person name="Murdoch R.W."/>
            <person name="Higgins S."/>
            <person name="Loffler F."/>
        </authorList>
    </citation>
    <scope>NUCLEOTIDE SEQUENCE</scope>
</reference>
<sequence length="109" mass="11676">MDAAVDDFRVDAPAPQVVNSGPVIPVRLRKFKGLGRRFRLLYLLKGNGRGGASVAKQADGFHKIHIPYFNEVFKGVLAADAPAEPMPLAVADFQAVMGNGAVFVRPCAL</sequence>
<dbReference type="AlphaFoldDB" id="A0A645CGC8"/>
<accession>A0A645CGC8</accession>
<protein>
    <submittedName>
        <fullName evidence="1">Uncharacterized protein</fullName>
    </submittedName>
</protein>
<organism evidence="1">
    <name type="scientific">bioreactor metagenome</name>
    <dbReference type="NCBI Taxonomy" id="1076179"/>
    <lineage>
        <taxon>unclassified sequences</taxon>
        <taxon>metagenomes</taxon>
        <taxon>ecological metagenomes</taxon>
    </lineage>
</organism>
<gene>
    <name evidence="1" type="ORF">SDC9_123005</name>
</gene>
<dbReference type="EMBL" id="VSSQ01027011">
    <property type="protein sequence ID" value="MPM76010.1"/>
    <property type="molecule type" value="Genomic_DNA"/>
</dbReference>